<sequence>MGHIIQSLNQNWFFKLGSEDLTQSPSEKKCYEKVNLPHSVTLTPAISSGGINYQGECVYYKALTFTDAEKNKKIILEFDGAMGVTDVYLNGKYFTTHYCSYLPLVIDITEEVKFNEENIIALKLDNSDNGDVPPGTPQSSLDFTYEGGLYREARMHIVDKLYVTHALLADEQAGGGLFVSYEDVSEEYATIKIKTHIKNEVKEAQTFKLIHELLDQEGNNVQTLISEHSLNLDEAKHFEQHMEVNAPQLWSMERPYLYKLVTSIVEGEICYDQITTTIGIRTFQFTVDKGLLFNGKSVKVPGANYHHTTVYIGNAMPASLLRRDALKLRQAGFKNIRSHYPLTPAFVEACDEYGMTMIVGAPGWQWFKEGIFETYAKDNVRKMVRWLRNHPSILIWEPLLNESYMPEAFKKAVHDIVHEEYSYRDCYTGSDDDVTDILYKNFFDEKEPEEKSVLKKPLWVREYNDRPDDWNNQGCAWRVPRGWGEGPMLKAVERALGQDAQSQRQNYVDMVNDDAICGYGLWPAIEYNRGYHVAPCWGGVLDLYRVPKFAYYFFKSQQDRAESGVILFIANYWSEISANDVIVYSNAERVRLYHNDTFIEEIGPDDVKVQYPPFTFKNVRNRCKKRERSVIKVEALINGEVVATEVRQSPGIQKQLKLEADFMGIPLKADGSDIVMVYCKVLDEEGNVVPFTADSYPILFTVEGEGEIIGDASIGANPICPEGGIATIMVRSTQKAGPIKVKAELFWKQPIAKGVQGDSLIFESVK</sequence>
<dbReference type="InterPro" id="IPR036156">
    <property type="entry name" value="Beta-gal/glucu_dom_sf"/>
</dbReference>
<evidence type="ECO:0000313" key="8">
    <source>
        <dbReference type="Proteomes" id="UP000655830"/>
    </source>
</evidence>
<accession>A0A926I831</accession>
<evidence type="ECO:0000313" key="7">
    <source>
        <dbReference type="EMBL" id="MBC8578210.1"/>
    </source>
</evidence>
<dbReference type="SUPFAM" id="SSF51445">
    <property type="entry name" value="(Trans)glycosidases"/>
    <property type="match status" value="1"/>
</dbReference>
<keyword evidence="8" id="KW-1185">Reference proteome</keyword>
<keyword evidence="3" id="KW-0326">Glycosidase</keyword>
<evidence type="ECO:0000256" key="2">
    <source>
        <dbReference type="ARBA" id="ARBA00022801"/>
    </source>
</evidence>
<evidence type="ECO:0000259" key="4">
    <source>
        <dbReference type="Pfam" id="PF00703"/>
    </source>
</evidence>
<dbReference type="Pfam" id="PF02836">
    <property type="entry name" value="Glyco_hydro_2_C"/>
    <property type="match status" value="1"/>
</dbReference>
<dbReference type="InterPro" id="IPR008979">
    <property type="entry name" value="Galactose-bd-like_sf"/>
</dbReference>
<evidence type="ECO:0000256" key="1">
    <source>
        <dbReference type="ARBA" id="ARBA00007401"/>
    </source>
</evidence>
<evidence type="ECO:0008006" key="9">
    <source>
        <dbReference type="Google" id="ProtNLM"/>
    </source>
</evidence>
<evidence type="ECO:0000259" key="6">
    <source>
        <dbReference type="Pfam" id="PF18565"/>
    </source>
</evidence>
<gene>
    <name evidence="7" type="ORF">H8718_01470</name>
</gene>
<evidence type="ECO:0000256" key="3">
    <source>
        <dbReference type="ARBA" id="ARBA00023295"/>
    </source>
</evidence>
<dbReference type="InterPro" id="IPR013783">
    <property type="entry name" value="Ig-like_fold"/>
</dbReference>
<dbReference type="Proteomes" id="UP000655830">
    <property type="component" value="Unassembled WGS sequence"/>
</dbReference>
<dbReference type="InterPro" id="IPR051913">
    <property type="entry name" value="GH2_Domain-Containing"/>
</dbReference>
<feature type="domain" description="Glycoside hydrolase family 2 catalytic" evidence="5">
    <location>
        <begin position="288"/>
        <end position="416"/>
    </location>
</feature>
<name>A0A926I831_9FIRM</name>
<feature type="domain" description="Glycoside hydrolase family 2" evidence="6">
    <location>
        <begin position="667"/>
        <end position="744"/>
    </location>
</feature>
<protein>
    <recommendedName>
        <fullName evidence="9">Beta-galactosidase</fullName>
    </recommendedName>
</protein>
<evidence type="ECO:0000259" key="5">
    <source>
        <dbReference type="Pfam" id="PF02836"/>
    </source>
</evidence>
<dbReference type="Gene3D" id="2.60.120.260">
    <property type="entry name" value="Galactose-binding domain-like"/>
    <property type="match status" value="1"/>
</dbReference>
<dbReference type="PANTHER" id="PTHR42732">
    <property type="entry name" value="BETA-GALACTOSIDASE"/>
    <property type="match status" value="1"/>
</dbReference>
<dbReference type="RefSeq" id="WP_249331263.1">
    <property type="nucleotide sequence ID" value="NZ_JACRSY010000002.1"/>
</dbReference>
<dbReference type="InterPro" id="IPR040605">
    <property type="entry name" value="Glyco_hydro2_dom5"/>
</dbReference>
<dbReference type="SUPFAM" id="SSF49785">
    <property type="entry name" value="Galactose-binding domain-like"/>
    <property type="match status" value="1"/>
</dbReference>
<feature type="domain" description="Glycoside hydrolase family 2 immunoglobulin-like beta-sandwich" evidence="4">
    <location>
        <begin position="178"/>
        <end position="281"/>
    </location>
</feature>
<dbReference type="Gene3D" id="3.20.20.80">
    <property type="entry name" value="Glycosidases"/>
    <property type="match status" value="1"/>
</dbReference>
<dbReference type="GO" id="GO:0005975">
    <property type="term" value="P:carbohydrate metabolic process"/>
    <property type="evidence" value="ECO:0007669"/>
    <property type="project" value="InterPro"/>
</dbReference>
<dbReference type="InterPro" id="IPR006102">
    <property type="entry name" value="Ig-like_GH2"/>
</dbReference>
<dbReference type="Pfam" id="PF00703">
    <property type="entry name" value="Glyco_hydro_2"/>
    <property type="match status" value="1"/>
</dbReference>
<dbReference type="PANTHER" id="PTHR42732:SF1">
    <property type="entry name" value="BETA-MANNOSIDASE"/>
    <property type="match status" value="1"/>
</dbReference>
<dbReference type="SUPFAM" id="SSF49303">
    <property type="entry name" value="beta-Galactosidase/glucuronidase domain"/>
    <property type="match status" value="1"/>
</dbReference>
<proteinExistence type="inferred from homology"/>
<dbReference type="Pfam" id="PF18565">
    <property type="entry name" value="Glyco_hydro2_C5"/>
    <property type="match status" value="1"/>
</dbReference>
<organism evidence="7 8">
    <name type="scientific">Zhenhengia yiwuensis</name>
    <dbReference type="NCBI Taxonomy" id="2763666"/>
    <lineage>
        <taxon>Bacteria</taxon>
        <taxon>Bacillati</taxon>
        <taxon>Bacillota</taxon>
        <taxon>Clostridia</taxon>
        <taxon>Lachnospirales</taxon>
        <taxon>Lachnospiraceae</taxon>
        <taxon>Zhenhengia</taxon>
    </lineage>
</organism>
<comment type="similarity">
    <text evidence="1">Belongs to the glycosyl hydrolase 2 family.</text>
</comment>
<dbReference type="Gene3D" id="2.60.40.10">
    <property type="entry name" value="Immunoglobulins"/>
    <property type="match status" value="2"/>
</dbReference>
<dbReference type="AlphaFoldDB" id="A0A926I831"/>
<dbReference type="GO" id="GO:0004553">
    <property type="term" value="F:hydrolase activity, hydrolyzing O-glycosyl compounds"/>
    <property type="evidence" value="ECO:0007669"/>
    <property type="project" value="InterPro"/>
</dbReference>
<comment type="caution">
    <text evidence="7">The sequence shown here is derived from an EMBL/GenBank/DDBJ whole genome shotgun (WGS) entry which is preliminary data.</text>
</comment>
<dbReference type="InterPro" id="IPR017853">
    <property type="entry name" value="GH"/>
</dbReference>
<dbReference type="EMBL" id="JACRSY010000002">
    <property type="protein sequence ID" value="MBC8578210.1"/>
    <property type="molecule type" value="Genomic_DNA"/>
</dbReference>
<dbReference type="InterPro" id="IPR006103">
    <property type="entry name" value="Glyco_hydro_2_cat"/>
</dbReference>
<keyword evidence="2" id="KW-0378">Hydrolase</keyword>
<reference evidence="7" key="1">
    <citation type="submission" date="2020-08" db="EMBL/GenBank/DDBJ databases">
        <title>Genome public.</title>
        <authorList>
            <person name="Liu C."/>
            <person name="Sun Q."/>
        </authorList>
    </citation>
    <scope>NUCLEOTIDE SEQUENCE</scope>
    <source>
        <strain evidence="7">NSJ-12</strain>
    </source>
</reference>